<proteinExistence type="predicted"/>
<evidence type="ECO:0000313" key="1">
    <source>
        <dbReference type="EMBL" id="PTQ45381.1"/>
    </source>
</evidence>
<dbReference type="Proteomes" id="UP000244005">
    <property type="component" value="Unassembled WGS sequence"/>
</dbReference>
<reference evidence="2" key="1">
    <citation type="journal article" date="2017" name="Cell">
        <title>Insights into land plant evolution garnered from the Marchantia polymorpha genome.</title>
        <authorList>
            <person name="Bowman J.L."/>
            <person name="Kohchi T."/>
            <person name="Yamato K.T."/>
            <person name="Jenkins J."/>
            <person name="Shu S."/>
            <person name="Ishizaki K."/>
            <person name="Yamaoka S."/>
            <person name="Nishihama R."/>
            <person name="Nakamura Y."/>
            <person name="Berger F."/>
            <person name="Adam C."/>
            <person name="Aki S.S."/>
            <person name="Althoff F."/>
            <person name="Araki T."/>
            <person name="Arteaga-Vazquez M.A."/>
            <person name="Balasubrmanian S."/>
            <person name="Barry K."/>
            <person name="Bauer D."/>
            <person name="Boehm C.R."/>
            <person name="Briginshaw L."/>
            <person name="Caballero-Perez J."/>
            <person name="Catarino B."/>
            <person name="Chen F."/>
            <person name="Chiyoda S."/>
            <person name="Chovatia M."/>
            <person name="Davies K.M."/>
            <person name="Delmans M."/>
            <person name="Demura T."/>
            <person name="Dierschke T."/>
            <person name="Dolan L."/>
            <person name="Dorantes-Acosta A.E."/>
            <person name="Eklund D.M."/>
            <person name="Florent S.N."/>
            <person name="Flores-Sandoval E."/>
            <person name="Fujiyama A."/>
            <person name="Fukuzawa H."/>
            <person name="Galik B."/>
            <person name="Grimanelli D."/>
            <person name="Grimwood J."/>
            <person name="Grossniklaus U."/>
            <person name="Hamada T."/>
            <person name="Haseloff J."/>
            <person name="Hetherington A.J."/>
            <person name="Higo A."/>
            <person name="Hirakawa Y."/>
            <person name="Hundley H.N."/>
            <person name="Ikeda Y."/>
            <person name="Inoue K."/>
            <person name="Inoue S.I."/>
            <person name="Ishida S."/>
            <person name="Jia Q."/>
            <person name="Kakita M."/>
            <person name="Kanazawa T."/>
            <person name="Kawai Y."/>
            <person name="Kawashima T."/>
            <person name="Kennedy M."/>
            <person name="Kinose K."/>
            <person name="Kinoshita T."/>
            <person name="Kohara Y."/>
            <person name="Koide E."/>
            <person name="Komatsu K."/>
            <person name="Kopischke S."/>
            <person name="Kubo M."/>
            <person name="Kyozuka J."/>
            <person name="Lagercrantz U."/>
            <person name="Lin S.S."/>
            <person name="Lindquist E."/>
            <person name="Lipzen A.M."/>
            <person name="Lu C.W."/>
            <person name="De Luna E."/>
            <person name="Martienssen R.A."/>
            <person name="Minamino N."/>
            <person name="Mizutani M."/>
            <person name="Mizutani M."/>
            <person name="Mochizuki N."/>
            <person name="Monte I."/>
            <person name="Mosher R."/>
            <person name="Nagasaki H."/>
            <person name="Nakagami H."/>
            <person name="Naramoto S."/>
            <person name="Nishitani K."/>
            <person name="Ohtani M."/>
            <person name="Okamoto T."/>
            <person name="Okumura M."/>
            <person name="Phillips J."/>
            <person name="Pollak B."/>
            <person name="Reinders A."/>
            <person name="Rovekamp M."/>
            <person name="Sano R."/>
            <person name="Sawa S."/>
            <person name="Schmid M.W."/>
            <person name="Shirakawa M."/>
            <person name="Solano R."/>
            <person name="Spunde A."/>
            <person name="Suetsugu N."/>
            <person name="Sugano S."/>
            <person name="Sugiyama A."/>
            <person name="Sun R."/>
            <person name="Suzuki Y."/>
            <person name="Takenaka M."/>
            <person name="Takezawa D."/>
            <person name="Tomogane H."/>
            <person name="Tsuzuki M."/>
            <person name="Ueda T."/>
            <person name="Umeda M."/>
            <person name="Ward J.M."/>
            <person name="Watanabe Y."/>
            <person name="Yazaki K."/>
            <person name="Yokoyama R."/>
            <person name="Yoshitake Y."/>
            <person name="Yotsui I."/>
            <person name="Zachgo S."/>
            <person name="Schmutz J."/>
        </authorList>
    </citation>
    <scope>NUCLEOTIDE SEQUENCE [LARGE SCALE GENOMIC DNA]</scope>
    <source>
        <strain evidence="2">Tak-1</strain>
    </source>
</reference>
<dbReference type="AlphaFoldDB" id="A0A2R6XH14"/>
<dbReference type="EMBL" id="KZ772687">
    <property type="protein sequence ID" value="PTQ45381.1"/>
    <property type="molecule type" value="Genomic_DNA"/>
</dbReference>
<dbReference type="Gramene" id="Mp2g08830.1">
    <property type="protein sequence ID" value="Mp2g08830.1.cds"/>
    <property type="gene ID" value="Mp2g08830"/>
</dbReference>
<name>A0A2R6XH14_MARPO</name>
<organism evidence="1 2">
    <name type="scientific">Marchantia polymorpha</name>
    <name type="common">Common liverwort</name>
    <name type="synonym">Marchantia aquatica</name>
    <dbReference type="NCBI Taxonomy" id="3197"/>
    <lineage>
        <taxon>Eukaryota</taxon>
        <taxon>Viridiplantae</taxon>
        <taxon>Streptophyta</taxon>
        <taxon>Embryophyta</taxon>
        <taxon>Marchantiophyta</taxon>
        <taxon>Marchantiopsida</taxon>
        <taxon>Marchantiidae</taxon>
        <taxon>Marchantiales</taxon>
        <taxon>Marchantiaceae</taxon>
        <taxon>Marchantia</taxon>
    </lineage>
</organism>
<evidence type="ECO:0000313" key="2">
    <source>
        <dbReference type="Proteomes" id="UP000244005"/>
    </source>
</evidence>
<accession>A0A2R6XH14</accession>
<sequence>MKRITSSTLFLWPSFWECTAFDSYSRRKFPCVLIFLHVRHAVEKCACCKGHFSFLAEAKLWKMPSVCRGECHMLPSTVGLQYDDEELRGTSEKCNEPLHLDGIWIGSSECRSM</sequence>
<keyword evidence="2" id="KW-1185">Reference proteome</keyword>
<protein>
    <submittedName>
        <fullName evidence="1">Uncharacterized protein</fullName>
    </submittedName>
</protein>
<gene>
    <name evidence="1" type="ORF">MARPO_0015s0168</name>
</gene>